<dbReference type="SUPFAM" id="SSF109604">
    <property type="entry name" value="HD-domain/PDEase-like"/>
    <property type="match status" value="1"/>
</dbReference>
<dbReference type="PANTHER" id="PTHR35569:SF1">
    <property type="entry name" value="CYANAMIDE HYDRATASE DDI2-RELATED"/>
    <property type="match status" value="1"/>
</dbReference>
<evidence type="ECO:0008006" key="3">
    <source>
        <dbReference type="Google" id="ProtNLM"/>
    </source>
</evidence>
<evidence type="ECO:0000313" key="1">
    <source>
        <dbReference type="EMBL" id="AWW40845.1"/>
    </source>
</evidence>
<dbReference type="KEGG" id="scad:DN051_32685"/>
<organism evidence="1 2">
    <name type="scientific">Streptomyces cadmiisoli</name>
    <dbReference type="NCBI Taxonomy" id="2184053"/>
    <lineage>
        <taxon>Bacteria</taxon>
        <taxon>Bacillati</taxon>
        <taxon>Actinomycetota</taxon>
        <taxon>Actinomycetes</taxon>
        <taxon>Kitasatosporales</taxon>
        <taxon>Streptomycetaceae</taxon>
        <taxon>Streptomyces</taxon>
        <taxon>Streptomyces aurantiacus group</taxon>
    </lineage>
</organism>
<proteinExistence type="predicted"/>
<name>A0A2Z4J6K4_9ACTN</name>
<dbReference type="RefSeq" id="WP_112440287.1">
    <property type="nucleotide sequence ID" value="NZ_CP030073.1"/>
</dbReference>
<dbReference type="Proteomes" id="UP000249616">
    <property type="component" value="Chromosome"/>
</dbReference>
<accession>A0A2Z4J6K4</accession>
<protein>
    <recommendedName>
        <fullName evidence="3">HD domain-containing protein</fullName>
    </recommendedName>
</protein>
<keyword evidence="2" id="KW-1185">Reference proteome</keyword>
<evidence type="ECO:0000313" key="2">
    <source>
        <dbReference type="Proteomes" id="UP000249616"/>
    </source>
</evidence>
<dbReference type="PANTHER" id="PTHR35569">
    <property type="entry name" value="CYANAMIDE HYDRATASE DDI2-RELATED"/>
    <property type="match status" value="1"/>
</dbReference>
<dbReference type="Gene3D" id="1.10.3210.10">
    <property type="entry name" value="Hypothetical protein af1432"/>
    <property type="match status" value="1"/>
</dbReference>
<sequence>MAAKPPRMLPEAWHPLLARPPLAGLLGQPLVDRALSEMHRLLPPRVALHSLRTFLLADAHARVRGLDCDRAGLLAAAAFHDTGLTAHAPRVPGGFPCRSAALLDRFLAAEQVDRDRRDALTRAVREHLRPLPSRTAGAEARLLHFGAWLDVTGRGARHVPGERRQLSDLAPTPWFAVTFSARVAVCGLRRALPYPSGPAR</sequence>
<dbReference type="AlphaFoldDB" id="A0A2Z4J6K4"/>
<reference evidence="1 2" key="1">
    <citation type="journal article" date="2019" name="Int. J. Syst. Evol. Microbiol.">
        <title>Streptomyces cadmiisoli sp. nov., a novel actinomycete isolated from cadmium-contaminated soil.</title>
        <authorList>
            <person name="Li K."/>
            <person name="Tang X."/>
            <person name="Zhao J."/>
            <person name="Guo Y."/>
            <person name="Tang Y."/>
            <person name="Gao J."/>
        </authorList>
    </citation>
    <scope>NUCLEOTIDE SEQUENCE [LARGE SCALE GENOMIC DNA]</scope>
    <source>
        <strain evidence="1 2">ZFG47</strain>
    </source>
</reference>
<gene>
    <name evidence="1" type="ORF">DN051_32685</name>
</gene>
<dbReference type="EMBL" id="CP030073">
    <property type="protein sequence ID" value="AWW40845.1"/>
    <property type="molecule type" value="Genomic_DNA"/>
</dbReference>